<dbReference type="EMBL" id="MIGV01000067">
    <property type="protein sequence ID" value="PPT73340.1"/>
    <property type="molecule type" value="Genomic_DNA"/>
</dbReference>
<dbReference type="GO" id="GO:0009253">
    <property type="term" value="P:peptidoglycan catabolic process"/>
    <property type="evidence" value="ECO:0007669"/>
    <property type="project" value="InterPro"/>
</dbReference>
<evidence type="ECO:0000259" key="5">
    <source>
        <dbReference type="SMART" id="SM00646"/>
    </source>
</evidence>
<evidence type="ECO:0000256" key="4">
    <source>
        <dbReference type="SAM" id="MobiDB-lite"/>
    </source>
</evidence>
<dbReference type="EC" id="3.5.1.28" evidence="2"/>
<dbReference type="GO" id="GO:0030288">
    <property type="term" value="C:outer membrane-bounded periplasmic space"/>
    <property type="evidence" value="ECO:0007669"/>
    <property type="project" value="TreeGrafter"/>
</dbReference>
<evidence type="ECO:0000313" key="6">
    <source>
        <dbReference type="EMBL" id="PPT73340.1"/>
    </source>
</evidence>
<protein>
    <recommendedName>
        <fullName evidence="2">N-acetylmuramoyl-L-alanine amidase</fullName>
        <ecNumber evidence="2">3.5.1.28</ecNumber>
    </recommendedName>
</protein>
<dbReference type="InterPro" id="IPR050695">
    <property type="entry name" value="N-acetylmuramoyl_amidase_3"/>
</dbReference>
<dbReference type="SMART" id="SM00646">
    <property type="entry name" value="Ami_3"/>
    <property type="match status" value="1"/>
</dbReference>
<dbReference type="RefSeq" id="WP_258078486.1">
    <property type="nucleotide sequence ID" value="NZ_MIGV01000067.1"/>
</dbReference>
<keyword evidence="3" id="KW-0378">Hydrolase</keyword>
<comment type="caution">
    <text evidence="6">The sequence shown here is derived from an EMBL/GenBank/DDBJ whole genome shotgun (WGS) entry which is preliminary data.</text>
</comment>
<dbReference type="InterPro" id="IPR002508">
    <property type="entry name" value="MurNAc-LAA_cat"/>
</dbReference>
<dbReference type="CDD" id="cd02696">
    <property type="entry name" value="MurNAc-LAA"/>
    <property type="match status" value="1"/>
</dbReference>
<dbReference type="Gene3D" id="3.40.630.40">
    <property type="entry name" value="Zn-dependent exopeptidases"/>
    <property type="match status" value="1"/>
</dbReference>
<organism evidence="6 7">
    <name type="scientific">Xanthomonas arboricola pv. populi</name>
    <dbReference type="NCBI Taxonomy" id="487823"/>
    <lineage>
        <taxon>Bacteria</taxon>
        <taxon>Pseudomonadati</taxon>
        <taxon>Pseudomonadota</taxon>
        <taxon>Gammaproteobacteria</taxon>
        <taxon>Lysobacterales</taxon>
        <taxon>Lysobacteraceae</taxon>
        <taxon>Xanthomonas</taxon>
    </lineage>
</organism>
<dbReference type="AlphaFoldDB" id="A0A2S6YYY2"/>
<dbReference type="GO" id="GO:0008745">
    <property type="term" value="F:N-acetylmuramoyl-L-alanine amidase activity"/>
    <property type="evidence" value="ECO:0007669"/>
    <property type="project" value="UniProtKB-EC"/>
</dbReference>
<feature type="region of interest" description="Disordered" evidence="4">
    <location>
        <begin position="349"/>
        <end position="368"/>
    </location>
</feature>
<proteinExistence type="predicted"/>
<dbReference type="Proteomes" id="UP000238270">
    <property type="component" value="Unassembled WGS sequence"/>
</dbReference>
<gene>
    <name evidence="6" type="ORF">XaplCFBP3122_20890</name>
</gene>
<comment type="catalytic activity">
    <reaction evidence="1">
        <text>Hydrolyzes the link between N-acetylmuramoyl residues and L-amino acid residues in certain cell-wall glycopeptides.</text>
        <dbReference type="EC" id="3.5.1.28"/>
    </reaction>
</comment>
<dbReference type="PANTHER" id="PTHR30404:SF0">
    <property type="entry name" value="N-ACETYLMURAMOYL-L-ALANINE AMIDASE AMIC"/>
    <property type="match status" value="1"/>
</dbReference>
<evidence type="ECO:0000256" key="2">
    <source>
        <dbReference type="ARBA" id="ARBA00011901"/>
    </source>
</evidence>
<name>A0A2S6YYY2_9XANT</name>
<reference evidence="6 7" key="1">
    <citation type="submission" date="2016-08" db="EMBL/GenBank/DDBJ databases">
        <title>Evolution of the type three secretion system and type three effector repertoires in Xanthomonas.</title>
        <authorList>
            <person name="Merda D."/>
            <person name="Briand M."/>
            <person name="Bosis E."/>
            <person name="Rousseau C."/>
            <person name="Portier P."/>
            <person name="Jacques M.-A."/>
            <person name="Fischer-Le Saux M."/>
        </authorList>
    </citation>
    <scope>NUCLEOTIDE SEQUENCE [LARGE SCALE GENOMIC DNA]</scope>
    <source>
        <strain evidence="6 7">CFBP 3122</strain>
    </source>
</reference>
<dbReference type="Pfam" id="PF01520">
    <property type="entry name" value="Amidase_3"/>
    <property type="match status" value="1"/>
</dbReference>
<evidence type="ECO:0000313" key="7">
    <source>
        <dbReference type="Proteomes" id="UP000238270"/>
    </source>
</evidence>
<dbReference type="PANTHER" id="PTHR30404">
    <property type="entry name" value="N-ACETYLMURAMOYL-L-ALANINE AMIDASE"/>
    <property type="match status" value="1"/>
</dbReference>
<evidence type="ECO:0000256" key="1">
    <source>
        <dbReference type="ARBA" id="ARBA00001561"/>
    </source>
</evidence>
<feature type="domain" description="MurNAc-LAA" evidence="5">
    <location>
        <begin position="117"/>
        <end position="238"/>
    </location>
</feature>
<evidence type="ECO:0000256" key="3">
    <source>
        <dbReference type="ARBA" id="ARBA00022801"/>
    </source>
</evidence>
<dbReference type="SUPFAM" id="SSF53187">
    <property type="entry name" value="Zn-dependent exopeptidases"/>
    <property type="match status" value="1"/>
</dbReference>
<sequence>MLSAGHGLYLDYPPGKPTTWLPQRPLPSNGITEDFITPGYVSEISSALTARGSQVAIVKPRSDSTAIHAPSGEQWWKVAAKYHLQSLLPTHGADIWDTLPYDTSKLQEYNEDIRSRPLYANYLGADYLVSIHTNAGANATSHGTTGWYHTGAYAEPSRLLAGNILCSMKEVIQANSKYADWTIDTVPRGVGNKGENTLAKLPATIIEVGFHTNVADAIALQDATFRALAAKGIAKGIDLNKDGKTCSTFKIDSIPTVTGPIGTPFDYKVNYSGNPTFPVVMHFETIKCASGWTCGSGTRTTSSGSSPLTYQISCTGSNTTPGTFVARRWLVDADGIKTAPVEHTYTCTPPSSMKAHPSDAPFVPNVAS</sequence>
<accession>A0A2S6YYY2</accession>